<dbReference type="InterPro" id="IPR053142">
    <property type="entry name" value="PchR_regulatory_protein"/>
</dbReference>
<proteinExistence type="predicted"/>
<dbReference type="Proteomes" id="UP001237156">
    <property type="component" value="Unassembled WGS sequence"/>
</dbReference>
<gene>
    <name evidence="5" type="ORF">QB898_03085</name>
</gene>
<keyword evidence="6" id="KW-1185">Reference proteome</keyword>
<evidence type="ECO:0000259" key="4">
    <source>
        <dbReference type="PROSITE" id="PS01124"/>
    </source>
</evidence>
<dbReference type="SUPFAM" id="SSF46689">
    <property type="entry name" value="Homeodomain-like"/>
    <property type="match status" value="2"/>
</dbReference>
<evidence type="ECO:0000256" key="3">
    <source>
        <dbReference type="ARBA" id="ARBA00023163"/>
    </source>
</evidence>
<protein>
    <submittedName>
        <fullName evidence="5">AraC family transcriptional regulator</fullName>
    </submittedName>
</protein>
<evidence type="ECO:0000313" key="6">
    <source>
        <dbReference type="Proteomes" id="UP001237156"/>
    </source>
</evidence>
<keyword evidence="1" id="KW-0805">Transcription regulation</keyword>
<evidence type="ECO:0000256" key="1">
    <source>
        <dbReference type="ARBA" id="ARBA00023015"/>
    </source>
</evidence>
<evidence type="ECO:0000256" key="2">
    <source>
        <dbReference type="ARBA" id="ARBA00023125"/>
    </source>
</evidence>
<organism evidence="5 6">
    <name type="scientific">Ottowia cancrivicina</name>
    <dbReference type="NCBI Taxonomy" id="3040346"/>
    <lineage>
        <taxon>Bacteria</taxon>
        <taxon>Pseudomonadati</taxon>
        <taxon>Pseudomonadota</taxon>
        <taxon>Betaproteobacteria</taxon>
        <taxon>Burkholderiales</taxon>
        <taxon>Comamonadaceae</taxon>
        <taxon>Ottowia</taxon>
    </lineage>
</organism>
<keyword evidence="3" id="KW-0804">Transcription</keyword>
<comment type="caution">
    <text evidence="5">The sequence shown here is derived from an EMBL/GenBank/DDBJ whole genome shotgun (WGS) entry which is preliminary data.</text>
</comment>
<dbReference type="InterPro" id="IPR018062">
    <property type="entry name" value="HTH_AraC-typ_CS"/>
</dbReference>
<evidence type="ECO:0000313" key="5">
    <source>
        <dbReference type="EMBL" id="MDG9698712.1"/>
    </source>
</evidence>
<dbReference type="RefSeq" id="WP_279523740.1">
    <property type="nucleotide sequence ID" value="NZ_JARVII010000004.1"/>
</dbReference>
<dbReference type="Gene3D" id="1.10.10.60">
    <property type="entry name" value="Homeodomain-like"/>
    <property type="match status" value="1"/>
</dbReference>
<dbReference type="PANTHER" id="PTHR47893">
    <property type="entry name" value="REGULATORY PROTEIN PCHR"/>
    <property type="match status" value="1"/>
</dbReference>
<sequence>MTTTRPVLRMESLLRQPGLHLPEEWACGMRLHAPGVGLRLACLDVRASRPWECEAEGPPATSLCVLLEGRMETALCGGPMLRASGGMCVFMHGSGARNAGFHCMHAQQRLRLVEIRLTPQAARALRPALAAHLPVHPFAQEGEGGGAGSSLAAAHAPAALLRAARDILVACPLPDGAARALWLRAKALEALAVFASQPPSPAAQAPCHAPVHAADLPRLRRAHALLQWHCGQPWTAAALAHEVGLNEKRLQAGFQHLYGQSVHTRLTHWRMQTARALLAAGRPVAEVACAVGFASASHFGKTFRQHAGAAPKAWALASAQQDEREASRIGHLPA</sequence>
<feature type="domain" description="HTH araC/xylS-type" evidence="4">
    <location>
        <begin position="220"/>
        <end position="317"/>
    </location>
</feature>
<dbReference type="AlphaFoldDB" id="A0AAW6RLC8"/>
<dbReference type="PROSITE" id="PS00041">
    <property type="entry name" value="HTH_ARAC_FAMILY_1"/>
    <property type="match status" value="1"/>
</dbReference>
<reference evidence="5 6" key="1">
    <citation type="submission" date="2023-04" db="EMBL/GenBank/DDBJ databases">
        <title>Ottowia paracancer sp. nov., isolated from human stomach.</title>
        <authorList>
            <person name="Song Y."/>
        </authorList>
    </citation>
    <scope>NUCLEOTIDE SEQUENCE [LARGE SCALE GENOMIC DNA]</scope>
    <source>
        <strain evidence="5 6">10c7w1</strain>
    </source>
</reference>
<dbReference type="InterPro" id="IPR018060">
    <property type="entry name" value="HTH_AraC"/>
</dbReference>
<dbReference type="PANTHER" id="PTHR47893:SF1">
    <property type="entry name" value="REGULATORY PROTEIN PCHR"/>
    <property type="match status" value="1"/>
</dbReference>
<dbReference type="Pfam" id="PF12833">
    <property type="entry name" value="HTH_18"/>
    <property type="match status" value="1"/>
</dbReference>
<keyword evidence="2" id="KW-0238">DNA-binding</keyword>
<accession>A0AAW6RLC8</accession>
<dbReference type="GO" id="GO:0043565">
    <property type="term" value="F:sequence-specific DNA binding"/>
    <property type="evidence" value="ECO:0007669"/>
    <property type="project" value="InterPro"/>
</dbReference>
<name>A0AAW6RLC8_9BURK</name>
<dbReference type="GO" id="GO:0003700">
    <property type="term" value="F:DNA-binding transcription factor activity"/>
    <property type="evidence" value="ECO:0007669"/>
    <property type="project" value="InterPro"/>
</dbReference>
<dbReference type="EMBL" id="JARVII010000004">
    <property type="protein sequence ID" value="MDG9698712.1"/>
    <property type="molecule type" value="Genomic_DNA"/>
</dbReference>
<dbReference type="SMART" id="SM00342">
    <property type="entry name" value="HTH_ARAC"/>
    <property type="match status" value="1"/>
</dbReference>
<dbReference type="InterPro" id="IPR009057">
    <property type="entry name" value="Homeodomain-like_sf"/>
</dbReference>
<dbReference type="PROSITE" id="PS01124">
    <property type="entry name" value="HTH_ARAC_FAMILY_2"/>
    <property type="match status" value="1"/>
</dbReference>